<gene>
    <name evidence="1" type="ordered locus">Mzhil_0144</name>
</gene>
<reference evidence="1 2" key="1">
    <citation type="submission" date="2010-07" db="EMBL/GenBank/DDBJ databases">
        <title>The complete genome of Methanosalsum zhilinae DSM 4017.</title>
        <authorList>
            <consortium name="US DOE Joint Genome Institute (JGI-PGF)"/>
            <person name="Lucas S."/>
            <person name="Copeland A."/>
            <person name="Lapidus A."/>
            <person name="Glavina del Rio T."/>
            <person name="Dalin E."/>
            <person name="Tice H."/>
            <person name="Bruce D."/>
            <person name="Goodwin L."/>
            <person name="Pitluck S."/>
            <person name="Kyrpides N."/>
            <person name="Mavromatis K."/>
            <person name="Ovchinnikova G."/>
            <person name="Daligault H."/>
            <person name="Detter J.C."/>
            <person name="Han C."/>
            <person name="Tapia R."/>
            <person name="Larimer F."/>
            <person name="Land M."/>
            <person name="Hauser L."/>
            <person name="Markowitz V."/>
            <person name="Cheng J.-F."/>
            <person name="Hugenholtz P."/>
            <person name="Woyke T."/>
            <person name="Wu D."/>
            <person name="Spring S."/>
            <person name="Schueler E."/>
            <person name="Brambilla E."/>
            <person name="Klenk H.-P."/>
            <person name="Eisen J.A."/>
        </authorList>
    </citation>
    <scope>NUCLEOTIDE SEQUENCE [LARGE SCALE GENOMIC DNA]</scope>
    <source>
        <strain evidence="2">DSM 4017 / NBRC 107636 / OCM 62 / WeN5</strain>
    </source>
</reference>
<dbReference type="Gene3D" id="2.60.40.790">
    <property type="match status" value="1"/>
</dbReference>
<dbReference type="OrthoDB" id="106788at2157"/>
<dbReference type="Proteomes" id="UP000006622">
    <property type="component" value="Chromosome"/>
</dbReference>
<organism evidence="1 2">
    <name type="scientific">Methanosalsum zhilinae (strain DSM 4017 / NBRC 107636 / OCM 62 / WeN5)</name>
    <name type="common">Methanohalophilus zhilinae</name>
    <dbReference type="NCBI Taxonomy" id="679901"/>
    <lineage>
        <taxon>Archaea</taxon>
        <taxon>Methanobacteriati</taxon>
        <taxon>Methanobacteriota</taxon>
        <taxon>Stenosarchaea group</taxon>
        <taxon>Methanomicrobia</taxon>
        <taxon>Methanosarcinales</taxon>
        <taxon>Methanosarcinaceae</taxon>
        <taxon>Methanosalsum</taxon>
    </lineage>
</organism>
<proteinExistence type="predicted"/>
<protein>
    <submittedName>
        <fullName evidence="1">Putative small heat shock protein</fullName>
    </submittedName>
</protein>
<dbReference type="EMBL" id="CP002101">
    <property type="protein sequence ID" value="AEH60024.1"/>
    <property type="molecule type" value="Genomic_DNA"/>
</dbReference>
<keyword evidence="1" id="KW-0346">Stress response</keyword>
<evidence type="ECO:0000313" key="1">
    <source>
        <dbReference type="EMBL" id="AEH60024.1"/>
    </source>
</evidence>
<dbReference type="SUPFAM" id="SSF49764">
    <property type="entry name" value="HSP20-like chaperones"/>
    <property type="match status" value="1"/>
</dbReference>
<dbReference type="RefSeq" id="WP_013897463.1">
    <property type="nucleotide sequence ID" value="NC_015676.1"/>
</dbReference>
<dbReference type="InterPro" id="IPR008978">
    <property type="entry name" value="HSP20-like_chaperone"/>
</dbReference>
<dbReference type="GeneID" id="10821740"/>
<dbReference type="HOGENOM" id="CLU_178347_1_0_2"/>
<keyword evidence="2" id="KW-1185">Reference proteome</keyword>
<evidence type="ECO:0000313" key="2">
    <source>
        <dbReference type="Proteomes" id="UP000006622"/>
    </source>
</evidence>
<name>F7XN67_METZD</name>
<accession>F7XN67</accession>
<dbReference type="STRING" id="679901.Mzhil_0144"/>
<dbReference type="CDD" id="cd00298">
    <property type="entry name" value="ACD_sHsps_p23-like"/>
    <property type="match status" value="1"/>
</dbReference>
<dbReference type="AlphaFoldDB" id="F7XN67"/>
<sequence length="99" mass="11117">MVNEGIIKSPFVYTCTDDSGRNLHIEIDLPGVQKEDIVFKMRPDSFSVRAIKRNLKYAASYLTCCPVIADRAVAQFSNGRLYVSVPYQEASSEVKVKIN</sequence>
<dbReference type="KEGG" id="mzh:Mzhil_0144"/>